<evidence type="ECO:0000313" key="9">
    <source>
        <dbReference type="Proteomes" id="UP000294547"/>
    </source>
</evidence>
<evidence type="ECO:0000256" key="4">
    <source>
        <dbReference type="ARBA" id="ARBA00022777"/>
    </source>
</evidence>
<gene>
    <name evidence="8" type="ORF">EDD54_0267</name>
</gene>
<evidence type="ECO:0000256" key="3">
    <source>
        <dbReference type="ARBA" id="ARBA00022741"/>
    </source>
</evidence>
<dbReference type="GO" id="GO:0005829">
    <property type="term" value="C:cytosol"/>
    <property type="evidence" value="ECO:0007669"/>
    <property type="project" value="TreeGrafter"/>
</dbReference>
<dbReference type="InterPro" id="IPR029056">
    <property type="entry name" value="Ribokinase-like"/>
</dbReference>
<name>A0A4R6RL16_9HYPH</name>
<dbReference type="PANTHER" id="PTHR46566:SF2">
    <property type="entry name" value="ATP-DEPENDENT 6-PHOSPHOFRUCTOKINASE ISOZYME 2"/>
    <property type="match status" value="1"/>
</dbReference>
<dbReference type="Gene3D" id="3.40.1190.20">
    <property type="match status" value="1"/>
</dbReference>
<dbReference type="NCBIfam" id="TIGR03168">
    <property type="entry name" value="1-PFK"/>
    <property type="match status" value="1"/>
</dbReference>
<dbReference type="PROSITE" id="PS00584">
    <property type="entry name" value="PFKB_KINASES_2"/>
    <property type="match status" value="1"/>
</dbReference>
<comment type="similarity">
    <text evidence="1 6">Belongs to the carbohydrate kinase PfkB family.</text>
</comment>
<sequence>MKPIVTLTLNPTIDGSAEAEAVRPTHKIRTSNENYDPGGGGINVTRVIKELGGESIAVYLAGGSTGGVLDELLGSRGIARRRIPIAGTTRVSHLVYEKSTGLEYRFIAEGPEVSERECQKCLQALEDLDWDWLVASGSLPRGVPSDFYVRLIDLCAARGGKLVLDTSGEPLKLALERGGLALVKPSQGEFEKFLGRPLGSPEAIAAAAAEAVAAGKSEMIAITLGHEGAVLATREGTVFLPAPKVEAKSTSGAGDSFVAGMVHALALGWRPDDAFRLGIASGTAAVLSTGTRLCRRIDVDRIYGEIRRTSAP</sequence>
<dbReference type="Pfam" id="PF00294">
    <property type="entry name" value="PfkB"/>
    <property type="match status" value="1"/>
</dbReference>
<dbReference type="InterPro" id="IPR011611">
    <property type="entry name" value="PfkB_dom"/>
</dbReference>
<keyword evidence="9" id="KW-1185">Reference proteome</keyword>
<dbReference type="OrthoDB" id="9801219at2"/>
<proteinExistence type="inferred from homology"/>
<evidence type="ECO:0000256" key="2">
    <source>
        <dbReference type="ARBA" id="ARBA00022679"/>
    </source>
</evidence>
<dbReference type="Proteomes" id="UP000294547">
    <property type="component" value="Unassembled WGS sequence"/>
</dbReference>
<accession>A0A4R6RL16</accession>
<dbReference type="SUPFAM" id="SSF53613">
    <property type="entry name" value="Ribokinase-like"/>
    <property type="match status" value="1"/>
</dbReference>
<keyword evidence="4 8" id="KW-0418">Kinase</keyword>
<evidence type="ECO:0000256" key="5">
    <source>
        <dbReference type="ARBA" id="ARBA00022840"/>
    </source>
</evidence>
<reference evidence="8 9" key="1">
    <citation type="submission" date="2019-03" db="EMBL/GenBank/DDBJ databases">
        <title>Genomic Encyclopedia of Type Strains, Phase IV (KMG-IV): sequencing the most valuable type-strain genomes for metagenomic binning, comparative biology and taxonomic classification.</title>
        <authorList>
            <person name="Goeker M."/>
        </authorList>
    </citation>
    <scope>NUCLEOTIDE SEQUENCE [LARGE SCALE GENOMIC DNA]</scope>
    <source>
        <strain evidence="8 9">DSM 102969</strain>
    </source>
</reference>
<keyword evidence="2 6" id="KW-0808">Transferase</keyword>
<keyword evidence="5" id="KW-0067">ATP-binding</keyword>
<dbReference type="RefSeq" id="WP_126537299.1">
    <property type="nucleotide sequence ID" value="NZ_BSPM01000008.1"/>
</dbReference>
<evidence type="ECO:0000256" key="6">
    <source>
        <dbReference type="PIRNR" id="PIRNR000535"/>
    </source>
</evidence>
<evidence type="ECO:0000256" key="1">
    <source>
        <dbReference type="ARBA" id="ARBA00010688"/>
    </source>
</evidence>
<dbReference type="PIRSF" id="PIRSF000535">
    <property type="entry name" value="1PFK/6PFK/LacC"/>
    <property type="match status" value="1"/>
</dbReference>
<dbReference type="GO" id="GO:0005524">
    <property type="term" value="F:ATP binding"/>
    <property type="evidence" value="ECO:0007669"/>
    <property type="project" value="UniProtKB-KW"/>
</dbReference>
<comment type="caution">
    <text evidence="8">The sequence shown here is derived from an EMBL/GenBank/DDBJ whole genome shotgun (WGS) entry which is preliminary data.</text>
</comment>
<keyword evidence="3" id="KW-0547">Nucleotide-binding</keyword>
<dbReference type="InterPro" id="IPR017583">
    <property type="entry name" value="Tagatose/fructose_Pkinase"/>
</dbReference>
<evidence type="ECO:0000259" key="7">
    <source>
        <dbReference type="Pfam" id="PF00294"/>
    </source>
</evidence>
<dbReference type="EMBL" id="SNXY01000006">
    <property type="protein sequence ID" value="TDP86396.1"/>
    <property type="molecule type" value="Genomic_DNA"/>
</dbReference>
<dbReference type="InterPro" id="IPR002173">
    <property type="entry name" value="Carboh/pur_kinase_PfkB_CS"/>
</dbReference>
<dbReference type="CDD" id="cd01164">
    <property type="entry name" value="FruK_PfkB_like"/>
    <property type="match status" value="1"/>
</dbReference>
<dbReference type="GO" id="GO:0003872">
    <property type="term" value="F:6-phosphofructokinase activity"/>
    <property type="evidence" value="ECO:0007669"/>
    <property type="project" value="TreeGrafter"/>
</dbReference>
<dbReference type="PANTHER" id="PTHR46566">
    <property type="entry name" value="1-PHOSPHOFRUCTOKINASE-RELATED"/>
    <property type="match status" value="1"/>
</dbReference>
<dbReference type="PROSITE" id="PS00583">
    <property type="entry name" value="PFKB_KINASES_1"/>
    <property type="match status" value="1"/>
</dbReference>
<dbReference type="AlphaFoldDB" id="A0A4R6RL16"/>
<evidence type="ECO:0000313" key="8">
    <source>
        <dbReference type="EMBL" id="TDP86396.1"/>
    </source>
</evidence>
<organism evidence="8 9">
    <name type="scientific">Oharaeibacter diazotrophicus</name>
    <dbReference type="NCBI Taxonomy" id="1920512"/>
    <lineage>
        <taxon>Bacteria</taxon>
        <taxon>Pseudomonadati</taxon>
        <taxon>Pseudomonadota</taxon>
        <taxon>Alphaproteobacteria</taxon>
        <taxon>Hyphomicrobiales</taxon>
        <taxon>Pleomorphomonadaceae</taxon>
        <taxon>Oharaeibacter</taxon>
    </lineage>
</organism>
<feature type="domain" description="Carbohydrate kinase PfkB" evidence="7">
    <location>
        <begin position="17"/>
        <end position="294"/>
    </location>
</feature>
<protein>
    <recommendedName>
        <fullName evidence="6">Phosphofructokinase</fullName>
    </recommendedName>
</protein>